<evidence type="ECO:0000313" key="3">
    <source>
        <dbReference type="Proteomes" id="UP000410492"/>
    </source>
</evidence>
<keyword evidence="3" id="KW-1185">Reference proteome</keyword>
<dbReference type="AlphaFoldDB" id="A0A653CRC9"/>
<gene>
    <name evidence="2" type="ORF">CALMAC_LOCUS11249</name>
</gene>
<evidence type="ECO:0000313" key="2">
    <source>
        <dbReference type="EMBL" id="VEN50491.1"/>
    </source>
</evidence>
<keyword evidence="1" id="KW-1133">Transmembrane helix</keyword>
<keyword evidence="1" id="KW-0812">Transmembrane</keyword>
<reference evidence="2 3" key="1">
    <citation type="submission" date="2019-01" db="EMBL/GenBank/DDBJ databases">
        <authorList>
            <person name="Sayadi A."/>
        </authorList>
    </citation>
    <scope>NUCLEOTIDE SEQUENCE [LARGE SCALE GENOMIC DNA]</scope>
</reference>
<keyword evidence="1" id="KW-0472">Membrane</keyword>
<dbReference type="Proteomes" id="UP000410492">
    <property type="component" value="Unassembled WGS sequence"/>
</dbReference>
<name>A0A653CRC9_CALMS</name>
<proteinExistence type="predicted"/>
<feature type="transmembrane region" description="Helical" evidence="1">
    <location>
        <begin position="27"/>
        <end position="49"/>
    </location>
</feature>
<evidence type="ECO:0000256" key="1">
    <source>
        <dbReference type="SAM" id="Phobius"/>
    </source>
</evidence>
<accession>A0A653CRC9</accession>
<dbReference type="EMBL" id="CAACVG010008620">
    <property type="protein sequence ID" value="VEN50491.1"/>
    <property type="molecule type" value="Genomic_DNA"/>
</dbReference>
<sequence length="70" mass="8233">CHFSRTLIEGRIWTKRLQFERSERSTFATQLTCARVLLFLSIFVHRLFLEGKKHAANRQSIPQDCLTSHT</sequence>
<organism evidence="2 3">
    <name type="scientific">Callosobruchus maculatus</name>
    <name type="common">Southern cowpea weevil</name>
    <name type="synonym">Pulse bruchid</name>
    <dbReference type="NCBI Taxonomy" id="64391"/>
    <lineage>
        <taxon>Eukaryota</taxon>
        <taxon>Metazoa</taxon>
        <taxon>Ecdysozoa</taxon>
        <taxon>Arthropoda</taxon>
        <taxon>Hexapoda</taxon>
        <taxon>Insecta</taxon>
        <taxon>Pterygota</taxon>
        <taxon>Neoptera</taxon>
        <taxon>Endopterygota</taxon>
        <taxon>Coleoptera</taxon>
        <taxon>Polyphaga</taxon>
        <taxon>Cucujiformia</taxon>
        <taxon>Chrysomeloidea</taxon>
        <taxon>Chrysomelidae</taxon>
        <taxon>Bruchinae</taxon>
        <taxon>Bruchini</taxon>
        <taxon>Callosobruchus</taxon>
    </lineage>
</organism>
<protein>
    <submittedName>
        <fullName evidence="2">Uncharacterized protein</fullName>
    </submittedName>
</protein>
<feature type="non-terminal residue" evidence="2">
    <location>
        <position position="1"/>
    </location>
</feature>